<gene>
    <name evidence="1" type="ORF">ACFQDL_30080</name>
</gene>
<keyword evidence="2" id="KW-1185">Reference proteome</keyword>
<dbReference type="Proteomes" id="UP001596422">
    <property type="component" value="Unassembled WGS sequence"/>
</dbReference>
<name>A0ABW2A8V6_9GAMM</name>
<evidence type="ECO:0000313" key="2">
    <source>
        <dbReference type="Proteomes" id="UP001596422"/>
    </source>
</evidence>
<accession>A0ABW2A8V6</accession>
<proteinExistence type="predicted"/>
<comment type="caution">
    <text evidence="1">The sequence shown here is derived from an EMBL/GenBank/DDBJ whole genome shotgun (WGS) entry which is preliminary data.</text>
</comment>
<dbReference type="EMBL" id="JBHSWE010000001">
    <property type="protein sequence ID" value="MFC6673863.1"/>
    <property type="molecule type" value="Genomic_DNA"/>
</dbReference>
<reference evidence="2" key="1">
    <citation type="journal article" date="2019" name="Int. J. Syst. Evol. Microbiol.">
        <title>The Global Catalogue of Microorganisms (GCM) 10K type strain sequencing project: providing services to taxonomists for standard genome sequencing and annotation.</title>
        <authorList>
            <consortium name="The Broad Institute Genomics Platform"/>
            <consortium name="The Broad Institute Genome Sequencing Center for Infectious Disease"/>
            <person name="Wu L."/>
            <person name="Ma J."/>
        </authorList>
    </citation>
    <scope>NUCLEOTIDE SEQUENCE [LARGE SCALE GENOMIC DNA]</scope>
    <source>
        <strain evidence="2">NBRC 111756</strain>
    </source>
</reference>
<sequence length="58" mass="6593">MVWLTKRLWQWPRSASGRILAVLALALELLLAQRVSGAIWLALLRVERRGRVYHGLAG</sequence>
<organism evidence="1 2">
    <name type="scientific">Marinobacterium aestuariivivens</name>
    <dbReference type="NCBI Taxonomy" id="1698799"/>
    <lineage>
        <taxon>Bacteria</taxon>
        <taxon>Pseudomonadati</taxon>
        <taxon>Pseudomonadota</taxon>
        <taxon>Gammaproteobacteria</taxon>
        <taxon>Oceanospirillales</taxon>
        <taxon>Oceanospirillaceae</taxon>
        <taxon>Marinobacterium</taxon>
    </lineage>
</organism>
<protein>
    <submittedName>
        <fullName evidence="1">Uncharacterized protein</fullName>
    </submittedName>
</protein>
<evidence type="ECO:0000313" key="1">
    <source>
        <dbReference type="EMBL" id="MFC6673863.1"/>
    </source>
</evidence>
<dbReference type="RefSeq" id="WP_379912596.1">
    <property type="nucleotide sequence ID" value="NZ_JBHSWE010000001.1"/>
</dbReference>